<keyword evidence="10 11" id="KW-0998">Cell outer membrane</keyword>
<dbReference type="Gene3D" id="2.170.130.10">
    <property type="entry name" value="TonB-dependent receptor, plug domain"/>
    <property type="match status" value="1"/>
</dbReference>
<keyword evidence="7 12" id="KW-0798">TonB box</keyword>
<dbReference type="Pfam" id="PF07715">
    <property type="entry name" value="Plug"/>
    <property type="match status" value="1"/>
</dbReference>
<evidence type="ECO:0000256" key="11">
    <source>
        <dbReference type="PROSITE-ProRule" id="PRU01360"/>
    </source>
</evidence>
<proteinExistence type="inferred from homology"/>
<comment type="subcellular location">
    <subcellularLocation>
        <location evidence="1 11">Cell outer membrane</location>
        <topology evidence="1 11">Multi-pass membrane protein</topology>
    </subcellularLocation>
</comment>
<dbReference type="GO" id="GO:0015344">
    <property type="term" value="F:siderophore uptake transmembrane transporter activity"/>
    <property type="evidence" value="ECO:0007669"/>
    <property type="project" value="TreeGrafter"/>
</dbReference>
<dbReference type="Gene3D" id="2.40.170.20">
    <property type="entry name" value="TonB-dependent receptor, beta-barrel domain"/>
    <property type="match status" value="1"/>
</dbReference>
<evidence type="ECO:0000259" key="14">
    <source>
        <dbReference type="Pfam" id="PF07715"/>
    </source>
</evidence>
<keyword evidence="6" id="KW-0732">Signal</keyword>
<evidence type="ECO:0000313" key="15">
    <source>
        <dbReference type="EMBL" id="ALE04012.1"/>
    </source>
</evidence>
<dbReference type="PANTHER" id="PTHR30069:SF29">
    <property type="entry name" value="HEMOGLOBIN AND HEMOGLOBIN-HAPTOGLOBIN-BINDING PROTEIN 1-RELATED"/>
    <property type="match status" value="1"/>
</dbReference>
<keyword evidence="16" id="KW-1185">Reference proteome</keyword>
<reference evidence="15 16" key="1">
    <citation type="journal article" date="2015" name="Genome Announc.">
        <title>Complete Genome Sequence of Bartonella ancashensis Strain 20.00, Isolated from the Blood of a Patient with Verruga Peruana.</title>
        <authorList>
            <person name="Hang J."/>
            <person name="Mullins K.E."/>
            <person name="Clifford R.J."/>
            <person name="Onmus-Leone F."/>
            <person name="Yang Y."/>
            <person name="Jiang J."/>
            <person name="Leguia M."/>
            <person name="Kasper M.R."/>
            <person name="Maguina C."/>
            <person name="Lesho E.P."/>
            <person name="Jarman R.G."/>
            <person name="Richards A.L."/>
            <person name="Blazes D."/>
        </authorList>
    </citation>
    <scope>NUCLEOTIDE SEQUENCE [LARGE SCALE GENOMIC DNA]</scope>
    <source>
        <strain evidence="15 16">20.00</strain>
    </source>
</reference>
<comment type="similarity">
    <text evidence="2 11 12">Belongs to the TonB-dependent receptor family.</text>
</comment>
<keyword evidence="3 11" id="KW-0813">Transport</keyword>
<dbReference type="NCBIfam" id="TIGR01785">
    <property type="entry name" value="TonB-hemin"/>
    <property type="match status" value="1"/>
</dbReference>
<evidence type="ECO:0000256" key="1">
    <source>
        <dbReference type="ARBA" id="ARBA00004571"/>
    </source>
</evidence>
<evidence type="ECO:0000256" key="10">
    <source>
        <dbReference type="ARBA" id="ARBA00023237"/>
    </source>
</evidence>
<dbReference type="KEGG" id="banc:PU02_1198"/>
<evidence type="ECO:0000256" key="8">
    <source>
        <dbReference type="ARBA" id="ARBA00023136"/>
    </source>
</evidence>
<dbReference type="EMBL" id="CP010401">
    <property type="protein sequence ID" value="ALE04012.1"/>
    <property type="molecule type" value="Genomic_DNA"/>
</dbReference>
<dbReference type="GO" id="GO:0015232">
    <property type="term" value="F:heme transmembrane transporter activity"/>
    <property type="evidence" value="ECO:0007669"/>
    <property type="project" value="InterPro"/>
</dbReference>
<dbReference type="SUPFAM" id="SSF56935">
    <property type="entry name" value="Porins"/>
    <property type="match status" value="1"/>
</dbReference>
<dbReference type="InterPro" id="IPR000531">
    <property type="entry name" value="Beta-barrel_TonB"/>
</dbReference>
<feature type="domain" description="TonB-dependent receptor plug" evidence="14">
    <location>
        <begin position="49"/>
        <end position="143"/>
    </location>
</feature>
<evidence type="ECO:0000256" key="5">
    <source>
        <dbReference type="ARBA" id="ARBA00022692"/>
    </source>
</evidence>
<evidence type="ECO:0000313" key="16">
    <source>
        <dbReference type="Proteomes" id="UP000057213"/>
    </source>
</evidence>
<evidence type="ECO:0000256" key="3">
    <source>
        <dbReference type="ARBA" id="ARBA00022448"/>
    </source>
</evidence>
<dbReference type="InterPro" id="IPR036942">
    <property type="entry name" value="Beta-barrel_TonB_sf"/>
</dbReference>
<dbReference type="Proteomes" id="UP000057213">
    <property type="component" value="Chromosome"/>
</dbReference>
<evidence type="ECO:0000256" key="2">
    <source>
        <dbReference type="ARBA" id="ARBA00009810"/>
    </source>
</evidence>
<dbReference type="InterPro" id="IPR037066">
    <property type="entry name" value="Plug_dom_sf"/>
</dbReference>
<feature type="domain" description="TonB-dependent receptor-like beta-barrel" evidence="13">
    <location>
        <begin position="231"/>
        <end position="679"/>
    </location>
</feature>
<protein>
    <submittedName>
        <fullName evidence="15">TonB-dependent hemin, ferrichrome receptor</fullName>
    </submittedName>
</protein>
<keyword evidence="5 11" id="KW-0812">Transmembrane</keyword>
<dbReference type="NCBIfam" id="TIGR01786">
    <property type="entry name" value="TonB-hemlactrns"/>
    <property type="match status" value="1"/>
</dbReference>
<dbReference type="InterPro" id="IPR039426">
    <property type="entry name" value="TonB-dep_rcpt-like"/>
</dbReference>
<dbReference type="InterPro" id="IPR012910">
    <property type="entry name" value="Plug_dom"/>
</dbReference>
<accession>A0A0M4M4D3</accession>
<dbReference type="STRING" id="1318743.PU02_1198"/>
<dbReference type="GO" id="GO:0044718">
    <property type="term" value="P:siderophore transmembrane transport"/>
    <property type="evidence" value="ECO:0007669"/>
    <property type="project" value="TreeGrafter"/>
</dbReference>
<evidence type="ECO:0000259" key="13">
    <source>
        <dbReference type="Pfam" id="PF00593"/>
    </source>
</evidence>
<dbReference type="InterPro" id="IPR010949">
    <property type="entry name" value="TonB_Hb/transfer/lactofer_rcpt"/>
</dbReference>
<dbReference type="PATRIC" id="fig|1318743.3.peg.1214"/>
<sequence>MAFGVLSVGASSFVLAQNNEDSVVELKPIVIESGRVDPNAITVLTNRKNVQDIDQKQIDGIHDVNRLDPSITYNVANDSFAIRGLDANRILTQIDGIPLPWLSDEIRGVKGGASMFDMNALSAFDIVKGSDSSLYGSGALGGTINLHTLNPEDLLITEKNWGMITKGGYSSIDKSWRLDQALAMRADQTLILFQGSVVDGHERNSMGTIGGYGEERTHANPANFDRNNILFKVHQYLSNNHRLGFAMERFNYKKDTHSLNAASTMYAPASVHDEDDRDRKRFSLYYDYNGDGDTVFDAFHGQLYWQEQSSDHVMSGHRLQSPKGRYLRENLIQNTVYGFSASGDLKRFGTSTIGNTVRFSANIFASKFHQYAYGEDNCHLPENKRACVFLRTNMSDSPDTDSTGFGIAFEDAIDVHGGRFRVIPGIRYDWYVHTPQKTSSYAYAQIRDSEENPPKRSSSRFSPKLRVEWDADTQVTLYAQWAQAFRMPSVSELYVAYAKPPMYYVVGNPDLKPEISNGYDFGIKYGNIHWGGAVSLFVNDYKDFIERVDKGPSEEFMLQRNHYVNLAHVRIHGVEAAVHWNLKNGFHSNFGVSYAKGRDLDKKQDLSSIPPLKSVVGLGYEKGGKWGLDVLLTLVAEDNNVKNKSYYGKVPAYGLFDVLSWWKPLGEKGPIVQAGVYNLFDKKYWNASDLPEASPRGVSPLPKDYFSQPGRNFKVSFVQKF</sequence>
<dbReference type="PANTHER" id="PTHR30069">
    <property type="entry name" value="TONB-DEPENDENT OUTER MEMBRANE RECEPTOR"/>
    <property type="match status" value="1"/>
</dbReference>
<dbReference type="GO" id="GO:0009279">
    <property type="term" value="C:cell outer membrane"/>
    <property type="evidence" value="ECO:0007669"/>
    <property type="project" value="UniProtKB-SubCell"/>
</dbReference>
<keyword evidence="9 15" id="KW-0675">Receptor</keyword>
<dbReference type="Pfam" id="PF00593">
    <property type="entry name" value="TonB_dep_Rec_b-barrel"/>
    <property type="match status" value="1"/>
</dbReference>
<dbReference type="InterPro" id="IPR011276">
    <property type="entry name" value="TonB_haem/Hb_rcpt"/>
</dbReference>
<evidence type="ECO:0000256" key="9">
    <source>
        <dbReference type="ARBA" id="ARBA00023170"/>
    </source>
</evidence>
<dbReference type="CDD" id="cd01347">
    <property type="entry name" value="ligand_gated_channel"/>
    <property type="match status" value="1"/>
</dbReference>
<gene>
    <name evidence="15" type="ORF">PU02_1198</name>
</gene>
<evidence type="ECO:0000256" key="4">
    <source>
        <dbReference type="ARBA" id="ARBA00022452"/>
    </source>
</evidence>
<keyword evidence="4 11" id="KW-1134">Transmembrane beta strand</keyword>
<evidence type="ECO:0000256" key="12">
    <source>
        <dbReference type="RuleBase" id="RU003357"/>
    </source>
</evidence>
<dbReference type="AlphaFoldDB" id="A0A0M4M4D3"/>
<dbReference type="PROSITE" id="PS52016">
    <property type="entry name" value="TONB_DEPENDENT_REC_3"/>
    <property type="match status" value="1"/>
</dbReference>
<keyword evidence="8 11" id="KW-0472">Membrane</keyword>
<evidence type="ECO:0000256" key="7">
    <source>
        <dbReference type="ARBA" id="ARBA00023077"/>
    </source>
</evidence>
<organism evidence="15 16">
    <name type="scientific">Bartonella ancashensis</name>
    <dbReference type="NCBI Taxonomy" id="1318743"/>
    <lineage>
        <taxon>Bacteria</taxon>
        <taxon>Pseudomonadati</taxon>
        <taxon>Pseudomonadota</taxon>
        <taxon>Alphaproteobacteria</taxon>
        <taxon>Hyphomicrobiales</taxon>
        <taxon>Bartonellaceae</taxon>
        <taxon>Bartonella</taxon>
    </lineage>
</organism>
<evidence type="ECO:0000256" key="6">
    <source>
        <dbReference type="ARBA" id="ARBA00022729"/>
    </source>
</evidence>
<name>A0A0M4M4D3_9HYPH</name>